<dbReference type="Proteomes" id="UP000265800">
    <property type="component" value="Unassembled WGS sequence"/>
</dbReference>
<dbReference type="RefSeq" id="WP_119358995.1">
    <property type="nucleotide sequence ID" value="NZ_QWKZ01000005.1"/>
</dbReference>
<protein>
    <recommendedName>
        <fullName evidence="3">GNAT family N-acetyltransferase</fullName>
    </recommendedName>
</protein>
<evidence type="ECO:0008006" key="3">
    <source>
        <dbReference type="Google" id="ProtNLM"/>
    </source>
</evidence>
<evidence type="ECO:0000313" key="2">
    <source>
        <dbReference type="Proteomes" id="UP000265800"/>
    </source>
</evidence>
<dbReference type="AlphaFoldDB" id="A0A399EZN0"/>
<dbReference type="OrthoDB" id="25879at2"/>
<reference evidence="1 2" key="1">
    <citation type="submission" date="2018-08" db="EMBL/GenBank/DDBJ databases">
        <title>Meiothermus luteus KCTC 52599 genome sequencing project.</title>
        <authorList>
            <person name="Da Costa M.S."/>
            <person name="Albuquerque L."/>
            <person name="Raposo P."/>
            <person name="Froufe H.J.C."/>
            <person name="Barroso C.S."/>
            <person name="Egas C."/>
        </authorList>
    </citation>
    <scope>NUCLEOTIDE SEQUENCE [LARGE SCALE GENOMIC DNA]</scope>
    <source>
        <strain evidence="1 2">KCTC 52599</strain>
    </source>
</reference>
<proteinExistence type="predicted"/>
<accession>A0A399EZN0</accession>
<dbReference type="EMBL" id="QWKZ01000005">
    <property type="protein sequence ID" value="RIH89488.1"/>
    <property type="molecule type" value="Genomic_DNA"/>
</dbReference>
<name>A0A399EZN0_9DEIN</name>
<comment type="caution">
    <text evidence="1">The sequence shown here is derived from an EMBL/GenBank/DDBJ whole genome shotgun (WGS) entry which is preliminary data.</text>
</comment>
<evidence type="ECO:0000313" key="1">
    <source>
        <dbReference type="EMBL" id="RIH89488.1"/>
    </source>
</evidence>
<organism evidence="1 2">
    <name type="scientific">Meiothermus luteus</name>
    <dbReference type="NCBI Taxonomy" id="2026184"/>
    <lineage>
        <taxon>Bacteria</taxon>
        <taxon>Thermotogati</taxon>
        <taxon>Deinococcota</taxon>
        <taxon>Deinococci</taxon>
        <taxon>Thermales</taxon>
        <taxon>Thermaceae</taxon>
        <taxon>Meiothermus</taxon>
    </lineage>
</organism>
<sequence>MLDLCALYRPLASREHSGQAGGLPYLLQPQFPLLLTNTAFGHKAAAQREIEARFLALGAPPAFTLWEEADASALLAAGYRPGGTFELCVAEAHPTPHRVVRVPWSEAWKVARILTEAYGASAWRLAFAQAVGRWLQNPSHTALIAYAQGHALGAALVAEPAGLMLGVLPDGLGQEAGRALLSRIHPRPFIRAAGTELELPGRVVGRLVRYELPVE</sequence>
<gene>
    <name evidence="1" type="ORF">Mlute_00284</name>
</gene>
<keyword evidence="2" id="KW-1185">Reference proteome</keyword>